<comment type="caution">
    <text evidence="2">The sequence shown here is derived from an EMBL/GenBank/DDBJ whole genome shotgun (WGS) entry which is preliminary data.</text>
</comment>
<evidence type="ECO:0000313" key="2">
    <source>
        <dbReference type="EMBL" id="HHL42174.1"/>
    </source>
</evidence>
<keyword evidence="1" id="KW-1133">Transmembrane helix</keyword>
<dbReference type="AlphaFoldDB" id="A0A7C5LS56"/>
<dbReference type="EMBL" id="DRMJ01000048">
    <property type="protein sequence ID" value="HHL42174.1"/>
    <property type="molecule type" value="Genomic_DNA"/>
</dbReference>
<organism evidence="2">
    <name type="scientific">Hellea balneolensis</name>
    <dbReference type="NCBI Taxonomy" id="287478"/>
    <lineage>
        <taxon>Bacteria</taxon>
        <taxon>Pseudomonadati</taxon>
        <taxon>Pseudomonadota</taxon>
        <taxon>Alphaproteobacteria</taxon>
        <taxon>Maricaulales</taxon>
        <taxon>Robiginitomaculaceae</taxon>
        <taxon>Hellea</taxon>
    </lineage>
</organism>
<reference evidence="2" key="1">
    <citation type="journal article" date="2020" name="mSystems">
        <title>Genome- and Community-Level Interaction Insights into Carbon Utilization and Element Cycling Functions of Hydrothermarchaeota in Hydrothermal Sediment.</title>
        <authorList>
            <person name="Zhou Z."/>
            <person name="Liu Y."/>
            <person name="Xu W."/>
            <person name="Pan J."/>
            <person name="Luo Z.H."/>
            <person name="Li M."/>
        </authorList>
    </citation>
    <scope>NUCLEOTIDE SEQUENCE [LARGE SCALE GENOMIC DNA]</scope>
    <source>
        <strain evidence="2">HyVt-485</strain>
    </source>
</reference>
<feature type="transmembrane region" description="Helical" evidence="1">
    <location>
        <begin position="20"/>
        <end position="42"/>
    </location>
</feature>
<dbReference type="Proteomes" id="UP000885830">
    <property type="component" value="Unassembled WGS sequence"/>
</dbReference>
<gene>
    <name evidence="2" type="ORF">ENJ42_01020</name>
</gene>
<proteinExistence type="predicted"/>
<keyword evidence="1" id="KW-0472">Membrane</keyword>
<evidence type="ECO:0000256" key="1">
    <source>
        <dbReference type="SAM" id="Phobius"/>
    </source>
</evidence>
<keyword evidence="1" id="KW-0812">Transmembrane</keyword>
<accession>A0A7C5LS56</accession>
<name>A0A7C5LS56_9PROT</name>
<protein>
    <submittedName>
        <fullName evidence="2">Uncharacterized protein</fullName>
    </submittedName>
</protein>
<sequence>MVKRLEKMLLPALKFQQNNAGNVSLVVALIGIPIAMLGGFFASSVSSAHFSKNNLEGSIPAISQLNNQSMSSANIKKPAYIYRARITQIYDGDTLKADIDLGFDTWLKNKPLRLYNI</sequence>
<feature type="non-terminal residue" evidence="2">
    <location>
        <position position="117"/>
    </location>
</feature>